<comment type="caution">
    <text evidence="18">Lacks conserved residue(s) required for the propagation of feature annotation.</text>
</comment>
<dbReference type="CDD" id="cd03353">
    <property type="entry name" value="LbH_GlmU_C"/>
    <property type="match status" value="1"/>
</dbReference>
<feature type="binding site" evidence="18">
    <location>
        <position position="228"/>
    </location>
    <ligand>
        <name>Mg(2+)</name>
        <dbReference type="ChEBI" id="CHEBI:18420"/>
    </ligand>
</feature>
<comment type="subcellular location">
    <subcellularLocation>
        <location evidence="1 18">Cytoplasm</location>
    </subcellularLocation>
</comment>
<dbReference type="InterPro" id="IPR025877">
    <property type="entry name" value="MobA-like_NTP_Trfase"/>
</dbReference>
<reference evidence="21 22" key="1">
    <citation type="submission" date="2019-06" db="EMBL/GenBank/DDBJ databases">
        <title>Nitrosomonas stercoris KYUHI-S whole genome shotgun sequence.</title>
        <authorList>
            <person name="Nakagawa T."/>
            <person name="Tsuchiya Y."/>
            <person name="Takahashi R."/>
        </authorList>
    </citation>
    <scope>NUCLEOTIDE SEQUENCE [LARGE SCALE GENOMIC DNA]</scope>
    <source>
        <strain evidence="21 22">KYUHI-S</strain>
    </source>
</reference>
<feature type="binding site" evidence="18">
    <location>
        <position position="367"/>
    </location>
    <ligand>
        <name>UDP-N-acetyl-alpha-D-glucosamine</name>
        <dbReference type="ChEBI" id="CHEBI:57705"/>
    </ligand>
</feature>
<evidence type="ECO:0000313" key="21">
    <source>
        <dbReference type="EMBL" id="BBL34649.1"/>
    </source>
</evidence>
<dbReference type="Pfam" id="PF25087">
    <property type="entry name" value="GMPPB_C"/>
    <property type="match status" value="1"/>
</dbReference>
<dbReference type="AlphaFoldDB" id="A0A4Y1YLQ9"/>
<comment type="catalytic activity">
    <reaction evidence="15 18">
        <text>alpha-D-glucosamine 1-phosphate + acetyl-CoA = N-acetyl-alpha-D-glucosamine 1-phosphate + CoA + H(+)</text>
        <dbReference type="Rhea" id="RHEA:13725"/>
        <dbReference type="ChEBI" id="CHEBI:15378"/>
        <dbReference type="ChEBI" id="CHEBI:57287"/>
        <dbReference type="ChEBI" id="CHEBI:57288"/>
        <dbReference type="ChEBI" id="CHEBI:57776"/>
        <dbReference type="ChEBI" id="CHEBI:58516"/>
        <dbReference type="EC" id="2.3.1.157"/>
    </reaction>
</comment>
<feature type="binding site" evidence="18">
    <location>
        <position position="104"/>
    </location>
    <ligand>
        <name>Mg(2+)</name>
        <dbReference type="ChEBI" id="CHEBI:18420"/>
    </ligand>
</feature>
<dbReference type="PANTHER" id="PTHR43584:SF3">
    <property type="entry name" value="BIFUNCTIONAL PROTEIN GLMU"/>
    <property type="match status" value="1"/>
</dbReference>
<dbReference type="UniPathway" id="UPA00113">
    <property type="reaction ID" value="UER00532"/>
</dbReference>
<evidence type="ECO:0000256" key="4">
    <source>
        <dbReference type="ARBA" id="ARBA00022490"/>
    </source>
</evidence>
<organism evidence="21 22">
    <name type="scientific">Nitrosomonas stercoris</name>
    <dbReference type="NCBI Taxonomy" id="1444684"/>
    <lineage>
        <taxon>Bacteria</taxon>
        <taxon>Pseudomonadati</taxon>
        <taxon>Pseudomonadota</taxon>
        <taxon>Betaproteobacteria</taxon>
        <taxon>Nitrosomonadales</taxon>
        <taxon>Nitrosomonadaceae</taxon>
        <taxon>Nitrosomonas</taxon>
    </lineage>
</organism>
<evidence type="ECO:0000256" key="11">
    <source>
        <dbReference type="ARBA" id="ARBA00022984"/>
    </source>
</evidence>
<dbReference type="GO" id="GO:0071555">
    <property type="term" value="P:cell wall organization"/>
    <property type="evidence" value="ECO:0007669"/>
    <property type="project" value="UniProtKB-KW"/>
</dbReference>
<feature type="active site" description="Proton acceptor" evidence="18">
    <location>
        <position position="364"/>
    </location>
</feature>
<dbReference type="EC" id="2.7.7.23" evidence="18"/>
<evidence type="ECO:0000256" key="10">
    <source>
        <dbReference type="ARBA" id="ARBA00022960"/>
    </source>
</evidence>
<evidence type="ECO:0000256" key="12">
    <source>
        <dbReference type="ARBA" id="ARBA00023268"/>
    </source>
</evidence>
<dbReference type="GO" id="GO:0003977">
    <property type="term" value="F:UDP-N-acetylglucosamine diphosphorylase activity"/>
    <property type="evidence" value="ECO:0007669"/>
    <property type="project" value="UniProtKB-UniRule"/>
</dbReference>
<dbReference type="InterPro" id="IPR038009">
    <property type="entry name" value="GlmU_C_LbH"/>
</dbReference>
<feature type="binding site" evidence="18">
    <location>
        <position position="155"/>
    </location>
    <ligand>
        <name>UDP-N-acetyl-alpha-D-glucosamine</name>
        <dbReference type="ChEBI" id="CHEBI:57705"/>
    </ligand>
</feature>
<dbReference type="CDD" id="cd02540">
    <property type="entry name" value="GT2_GlmU_N_bac"/>
    <property type="match status" value="1"/>
</dbReference>
<feature type="binding site" evidence="18">
    <location>
        <position position="139"/>
    </location>
    <ligand>
        <name>UDP-N-acetyl-alpha-D-glucosamine</name>
        <dbReference type="ChEBI" id="CHEBI:57705"/>
    </ligand>
</feature>
<feature type="binding site" evidence="18">
    <location>
        <position position="352"/>
    </location>
    <ligand>
        <name>UDP-N-acetyl-alpha-D-glucosamine</name>
        <dbReference type="ChEBI" id="CHEBI:57705"/>
    </ligand>
</feature>
<dbReference type="Gene3D" id="3.90.550.10">
    <property type="entry name" value="Spore Coat Polysaccharide Biosynthesis Protein SpsA, Chain A"/>
    <property type="match status" value="1"/>
</dbReference>
<evidence type="ECO:0000256" key="14">
    <source>
        <dbReference type="ARBA" id="ARBA00023316"/>
    </source>
</evidence>
<dbReference type="EC" id="2.3.1.157" evidence="18"/>
<dbReference type="GO" id="GO:0009252">
    <property type="term" value="P:peptidoglycan biosynthetic process"/>
    <property type="evidence" value="ECO:0007669"/>
    <property type="project" value="UniProtKB-UniRule"/>
</dbReference>
<keyword evidence="13 18" id="KW-0012">Acyltransferase</keyword>
<comment type="pathway">
    <text evidence="18">Nucleotide-sugar biosynthesis; UDP-N-acetyl-alpha-D-glucosamine biosynthesis; UDP-N-acetyl-alpha-D-glucosamine from N-acetyl-alpha-D-glucosamine 1-phosphate: step 1/1.</text>
</comment>
<feature type="binding site" evidence="18">
    <location>
        <begin position="387"/>
        <end position="388"/>
    </location>
    <ligand>
        <name>acetyl-CoA</name>
        <dbReference type="ChEBI" id="CHEBI:57288"/>
    </ligand>
</feature>
<evidence type="ECO:0000256" key="3">
    <source>
        <dbReference type="ARBA" id="ARBA00007947"/>
    </source>
</evidence>
<dbReference type="InterPro" id="IPR001451">
    <property type="entry name" value="Hexapep"/>
</dbReference>
<dbReference type="InterPro" id="IPR050065">
    <property type="entry name" value="GlmU-like"/>
</dbReference>
<dbReference type="InterPro" id="IPR056729">
    <property type="entry name" value="GMPPB_C"/>
</dbReference>
<evidence type="ECO:0000256" key="13">
    <source>
        <dbReference type="ARBA" id="ARBA00023315"/>
    </source>
</evidence>
<feature type="binding site" evidence="18">
    <location>
        <position position="170"/>
    </location>
    <ligand>
        <name>UDP-N-acetyl-alpha-D-glucosamine</name>
        <dbReference type="ChEBI" id="CHEBI:57705"/>
    </ligand>
</feature>
<evidence type="ECO:0000256" key="2">
    <source>
        <dbReference type="ARBA" id="ARBA00007707"/>
    </source>
</evidence>
<dbReference type="InterPro" id="IPR011004">
    <property type="entry name" value="Trimer_LpxA-like_sf"/>
</dbReference>
<dbReference type="NCBIfam" id="TIGR01173">
    <property type="entry name" value="glmU"/>
    <property type="match status" value="1"/>
</dbReference>
<gene>
    <name evidence="18" type="primary">glmU</name>
    <name evidence="21" type="ORF">Nstercoris_00888</name>
</gene>
<comment type="similarity">
    <text evidence="3 18">In the N-terminal section; belongs to the N-acetylglucosamine-1-phosphate uridyltransferase family.</text>
</comment>
<dbReference type="Pfam" id="PF12804">
    <property type="entry name" value="NTP_transf_3"/>
    <property type="match status" value="1"/>
</dbReference>
<feature type="binding site" evidence="18">
    <location>
        <position position="381"/>
    </location>
    <ligand>
        <name>acetyl-CoA</name>
        <dbReference type="ChEBI" id="CHEBI:57288"/>
    </ligand>
</feature>
<dbReference type="Gene3D" id="2.160.10.10">
    <property type="entry name" value="Hexapeptide repeat proteins"/>
    <property type="match status" value="1"/>
</dbReference>
<feature type="region of interest" description="Pyrophosphorylase" evidence="18">
    <location>
        <begin position="1"/>
        <end position="230"/>
    </location>
</feature>
<keyword evidence="8 18" id="KW-0677">Repeat</keyword>
<keyword evidence="14 18" id="KW-0961">Cell wall biogenesis/degradation</keyword>
<dbReference type="EMBL" id="AP019755">
    <property type="protein sequence ID" value="BBL34649.1"/>
    <property type="molecule type" value="Genomic_DNA"/>
</dbReference>
<feature type="region of interest" description="Linker" evidence="18">
    <location>
        <begin position="231"/>
        <end position="251"/>
    </location>
</feature>
<evidence type="ECO:0000256" key="16">
    <source>
        <dbReference type="ARBA" id="ARBA00048493"/>
    </source>
</evidence>
<feature type="binding site" evidence="18">
    <location>
        <position position="441"/>
    </location>
    <ligand>
        <name>acetyl-CoA</name>
        <dbReference type="ChEBI" id="CHEBI:57288"/>
    </ligand>
</feature>
<evidence type="ECO:0000256" key="7">
    <source>
        <dbReference type="ARBA" id="ARBA00022723"/>
    </source>
</evidence>
<dbReference type="GO" id="GO:0000287">
    <property type="term" value="F:magnesium ion binding"/>
    <property type="evidence" value="ECO:0007669"/>
    <property type="project" value="UniProtKB-UniRule"/>
</dbReference>
<feature type="binding site" evidence="18">
    <location>
        <position position="23"/>
    </location>
    <ligand>
        <name>UDP-N-acetyl-alpha-D-glucosamine</name>
        <dbReference type="ChEBI" id="CHEBI:57705"/>
    </ligand>
</feature>
<dbReference type="GO" id="GO:0008360">
    <property type="term" value="P:regulation of cell shape"/>
    <property type="evidence" value="ECO:0007669"/>
    <property type="project" value="UniProtKB-KW"/>
</dbReference>
<feature type="binding site" evidence="18">
    <location>
        <position position="378"/>
    </location>
    <ligand>
        <name>UDP-N-acetyl-alpha-D-glucosamine</name>
        <dbReference type="ChEBI" id="CHEBI:57705"/>
    </ligand>
</feature>
<feature type="binding site" evidence="18">
    <location>
        <begin position="80"/>
        <end position="81"/>
    </location>
    <ligand>
        <name>UDP-N-acetyl-alpha-D-glucosamine</name>
        <dbReference type="ChEBI" id="CHEBI:57705"/>
    </ligand>
</feature>
<dbReference type="PANTHER" id="PTHR43584">
    <property type="entry name" value="NUCLEOTIDYL TRANSFERASE"/>
    <property type="match status" value="1"/>
</dbReference>
<evidence type="ECO:0000256" key="1">
    <source>
        <dbReference type="ARBA" id="ARBA00004496"/>
    </source>
</evidence>
<evidence type="ECO:0000313" key="22">
    <source>
        <dbReference type="Proteomes" id="UP000316473"/>
    </source>
</evidence>
<accession>A0A4Y1YLQ9</accession>
<keyword evidence="22" id="KW-1185">Reference proteome</keyword>
<dbReference type="InterPro" id="IPR029044">
    <property type="entry name" value="Nucleotide-diphossugar_trans"/>
</dbReference>
<evidence type="ECO:0000256" key="18">
    <source>
        <dbReference type="HAMAP-Rule" id="MF_01631"/>
    </source>
</evidence>
<evidence type="ECO:0000256" key="15">
    <source>
        <dbReference type="ARBA" id="ARBA00048247"/>
    </source>
</evidence>
<dbReference type="SUPFAM" id="SSF51161">
    <property type="entry name" value="Trimeric LpxA-like enzymes"/>
    <property type="match status" value="1"/>
</dbReference>
<feature type="binding site" evidence="18">
    <location>
        <position position="424"/>
    </location>
    <ligand>
        <name>acetyl-CoA</name>
        <dbReference type="ChEBI" id="CHEBI:57288"/>
    </ligand>
</feature>
<evidence type="ECO:0000256" key="5">
    <source>
        <dbReference type="ARBA" id="ARBA00022679"/>
    </source>
</evidence>
<dbReference type="GO" id="GO:0006048">
    <property type="term" value="P:UDP-N-acetylglucosamine biosynthetic process"/>
    <property type="evidence" value="ECO:0007669"/>
    <property type="project" value="UniProtKB-UniPathway"/>
</dbReference>
<evidence type="ECO:0000256" key="8">
    <source>
        <dbReference type="ARBA" id="ARBA00022737"/>
    </source>
</evidence>
<sequence length="458" mass="49168">MLQVDVVVLAAGMGKRMRSTLPKVLHPLAGKPILSHVLDSARTLSPRTICVVYGYGGEQVRQTIGAASDLVWVEQAQQLGTGHAVKQALSCLGQSGVTLVLFGDVPLVKSDTLKAMLDHAAEDRLVLLTVELDNPHGYGRIVRDAATNHVQAIVEEKDTSDAQKKIREINTGIMALPNQYLASWFDKLSNANAQGEYYLTDIIAMAVDAGVPIETAYATADWEVAGVNDKVQLSVLERAYQRSIATQLMEQGVMLIDAARFDVRGQLTCGGDVTIDVNCIFEGDVQLGNNVTINANCILRNVTVADGTVIHPFTLIEEATIGKNCQIGPYARIRPGTQLDDAVRIGNFVEIKNSQIAAASKVNHLSYIGDTKMGSQVNIGAGTITCNYDGAFKHKTIIEDDVFIGSDSQLVAPVTIAKGATIGAGSTITRDTPAGQLTLSRAKQVSMTGWKRPQKNKD</sequence>
<dbReference type="HAMAP" id="MF_01631">
    <property type="entry name" value="GlmU"/>
    <property type="match status" value="1"/>
</dbReference>
<dbReference type="GO" id="GO:0019134">
    <property type="term" value="F:glucosamine-1-phosphate N-acetyltransferase activity"/>
    <property type="evidence" value="ECO:0007669"/>
    <property type="project" value="UniProtKB-UniRule"/>
</dbReference>
<dbReference type="Pfam" id="PF00132">
    <property type="entry name" value="Hexapep"/>
    <property type="match status" value="1"/>
</dbReference>
<name>A0A4Y1YLQ9_9PROT</name>
<keyword evidence="6 18" id="KW-0548">Nucleotidyltransferase</keyword>
<feature type="binding site" evidence="18">
    <location>
        <begin position="9"/>
        <end position="12"/>
    </location>
    <ligand>
        <name>UDP-N-acetyl-alpha-D-glucosamine</name>
        <dbReference type="ChEBI" id="CHEBI:57705"/>
    </ligand>
</feature>
<evidence type="ECO:0000256" key="17">
    <source>
        <dbReference type="ARBA" id="ARBA00049628"/>
    </source>
</evidence>
<keyword evidence="11 18" id="KW-0573">Peptidoglycan synthesis</keyword>
<keyword evidence="5 18" id="KW-0808">Transferase</keyword>
<feature type="binding site" evidence="18">
    <location>
        <position position="406"/>
    </location>
    <ligand>
        <name>acetyl-CoA</name>
        <dbReference type="ChEBI" id="CHEBI:57288"/>
    </ligand>
</feature>
<comment type="catalytic activity">
    <reaction evidence="16 18">
        <text>N-acetyl-alpha-D-glucosamine 1-phosphate + UTP + H(+) = UDP-N-acetyl-alpha-D-glucosamine + diphosphate</text>
        <dbReference type="Rhea" id="RHEA:13509"/>
        <dbReference type="ChEBI" id="CHEBI:15378"/>
        <dbReference type="ChEBI" id="CHEBI:33019"/>
        <dbReference type="ChEBI" id="CHEBI:46398"/>
        <dbReference type="ChEBI" id="CHEBI:57705"/>
        <dbReference type="ChEBI" id="CHEBI:57776"/>
        <dbReference type="EC" id="2.7.7.23"/>
    </reaction>
</comment>
<proteinExistence type="inferred from homology"/>
<protein>
    <recommendedName>
        <fullName evidence="18">Bifunctional protein GlmU</fullName>
    </recommendedName>
    <domain>
        <recommendedName>
            <fullName evidence="18">UDP-N-acetylglucosamine pyrophosphorylase</fullName>
            <ecNumber evidence="18">2.7.7.23</ecNumber>
        </recommendedName>
        <alternativeName>
            <fullName evidence="18">N-acetylglucosamine-1-phosphate uridyltransferase</fullName>
        </alternativeName>
    </domain>
    <domain>
        <recommendedName>
            <fullName evidence="18">Glucosamine-1-phosphate N-acetyltransferase</fullName>
            <ecNumber evidence="18">2.3.1.157</ecNumber>
        </recommendedName>
    </domain>
</protein>
<dbReference type="Proteomes" id="UP000316473">
    <property type="component" value="Chromosome"/>
</dbReference>
<dbReference type="GO" id="GO:0000902">
    <property type="term" value="P:cell morphogenesis"/>
    <property type="evidence" value="ECO:0007669"/>
    <property type="project" value="UniProtKB-UniRule"/>
</dbReference>
<dbReference type="GO" id="GO:0016020">
    <property type="term" value="C:membrane"/>
    <property type="evidence" value="ECO:0007669"/>
    <property type="project" value="GOC"/>
</dbReference>
<feature type="domain" description="MobA-like NTP transferase" evidence="19">
    <location>
        <begin position="6"/>
        <end position="130"/>
    </location>
</feature>
<keyword evidence="10 18" id="KW-0133">Cell shape</keyword>
<keyword evidence="7 18" id="KW-0479">Metal-binding</keyword>
<comment type="subunit">
    <text evidence="18">Homotrimer.</text>
</comment>
<comment type="pathway">
    <text evidence="18">Nucleotide-sugar biosynthesis; UDP-N-acetyl-alpha-D-glucosamine biosynthesis; N-acetyl-alpha-D-glucosamine 1-phosphate from alpha-D-glucosamine 6-phosphate (route II): step 2/2.</text>
</comment>
<evidence type="ECO:0000256" key="9">
    <source>
        <dbReference type="ARBA" id="ARBA00022842"/>
    </source>
</evidence>
<keyword evidence="12 18" id="KW-0511">Multifunctional enzyme</keyword>
<feature type="binding site" evidence="18">
    <location>
        <position position="228"/>
    </location>
    <ligand>
        <name>UDP-N-acetyl-alpha-D-glucosamine</name>
        <dbReference type="ChEBI" id="CHEBI:57705"/>
    </ligand>
</feature>
<evidence type="ECO:0000259" key="20">
    <source>
        <dbReference type="Pfam" id="PF25087"/>
    </source>
</evidence>
<comment type="pathway">
    <text evidence="18">Bacterial outer membrane biogenesis; LPS lipid A biosynthesis.</text>
</comment>
<comment type="function">
    <text evidence="17 18">Catalyzes the last two sequential reactions in the de novo biosynthetic pathway for UDP-N-acetylglucosamine (UDP-GlcNAc). The C-terminal domain catalyzes the transfer of acetyl group from acetyl coenzyme A to glucosamine-1-phosphate (GlcN-1-P) to produce N-acetylglucosamine-1-phosphate (GlcNAc-1-P), which is converted into UDP-GlcNAc by the transfer of uridine 5-monophosphate (from uridine 5-triphosphate), a reaction catalyzed by the N-terminal domain.</text>
</comment>
<keyword evidence="9 18" id="KW-0460">Magnesium</keyword>
<evidence type="ECO:0000259" key="19">
    <source>
        <dbReference type="Pfam" id="PF12804"/>
    </source>
</evidence>
<dbReference type="SUPFAM" id="SSF53448">
    <property type="entry name" value="Nucleotide-diphospho-sugar transferases"/>
    <property type="match status" value="1"/>
</dbReference>
<dbReference type="GO" id="GO:0009245">
    <property type="term" value="P:lipid A biosynthetic process"/>
    <property type="evidence" value="ECO:0007669"/>
    <property type="project" value="UniProtKB-UniRule"/>
</dbReference>
<feature type="binding site" evidence="18">
    <location>
        <position position="75"/>
    </location>
    <ligand>
        <name>UDP-N-acetyl-alpha-D-glucosamine</name>
        <dbReference type="ChEBI" id="CHEBI:57705"/>
    </ligand>
</feature>
<dbReference type="KEGG" id="nst:Nstercoris_00888"/>
<feature type="domain" description="Mannose-1-phosphate guanyltransferase C-terminal" evidence="20">
    <location>
        <begin position="266"/>
        <end position="344"/>
    </location>
</feature>
<keyword evidence="4 18" id="KW-0963">Cytoplasm</keyword>
<comment type="cofactor">
    <cofactor evidence="18">
        <name>Mg(2+)</name>
        <dbReference type="ChEBI" id="CHEBI:18420"/>
    </cofactor>
    <text evidence="18">Binds 1 Mg(2+) ion per subunit.</text>
</comment>
<feature type="binding site" evidence="18">
    <location>
        <position position="334"/>
    </location>
    <ligand>
        <name>UDP-N-acetyl-alpha-D-glucosamine</name>
        <dbReference type="ChEBI" id="CHEBI:57705"/>
    </ligand>
</feature>
<comment type="similarity">
    <text evidence="2 18">In the C-terminal section; belongs to the transferase hexapeptide repeat family.</text>
</comment>
<dbReference type="GO" id="GO:0005737">
    <property type="term" value="C:cytoplasm"/>
    <property type="evidence" value="ECO:0007669"/>
    <property type="project" value="UniProtKB-SubCell"/>
</dbReference>
<feature type="region of interest" description="N-acetyltransferase" evidence="18">
    <location>
        <begin position="252"/>
        <end position="458"/>
    </location>
</feature>
<dbReference type="UniPathway" id="UPA00973"/>
<evidence type="ECO:0000256" key="6">
    <source>
        <dbReference type="ARBA" id="ARBA00022695"/>
    </source>
</evidence>
<dbReference type="InterPro" id="IPR005882">
    <property type="entry name" value="Bifunctional_GlmU"/>
</dbReference>